<reference evidence="1 2" key="1">
    <citation type="journal article" date="2016" name="Genome Announc.">
        <title>Genome Sequences of Pseudomonas oryzihabitans Phage POR1 and Pseudomonas aeruginosa Phage PAE1.</title>
        <authorList>
            <person name="Dyson Z.A."/>
            <person name="Seviour R.J."/>
            <person name="Tucci J."/>
            <person name="Petrovski S."/>
        </authorList>
    </citation>
    <scope>NUCLEOTIDE SEQUENCE [LARGE SCALE GENOMIC DNA]</scope>
</reference>
<proteinExistence type="predicted"/>
<keyword evidence="2" id="KW-1185">Reference proteome</keyword>
<dbReference type="KEGG" id="vg:26642100"/>
<accession>A0A0N9ERE8</accession>
<evidence type="ECO:0000313" key="1">
    <source>
        <dbReference type="EMBL" id="ALF51571.1"/>
    </source>
</evidence>
<organism evidence="1 2">
    <name type="scientific">Pseudomonas phage PAE1</name>
    <dbReference type="NCBI Taxonomy" id="1718273"/>
    <lineage>
        <taxon>Viruses</taxon>
        <taxon>Duplodnaviria</taxon>
        <taxon>Heunggongvirae</taxon>
        <taxon>Uroviricota</taxon>
        <taxon>Caudoviricetes</taxon>
        <taxon>Mesyanzhinovviridae</taxon>
        <taxon>Rabinowitzvirinae</taxon>
        <taxon>Yuavirus</taxon>
        <taxon>Yuavirus PAE1</taxon>
        <taxon>Pseudomonas virus PAE1</taxon>
    </lineage>
</organism>
<evidence type="ECO:0000313" key="2">
    <source>
        <dbReference type="Proteomes" id="UP000204629"/>
    </source>
</evidence>
<protein>
    <submittedName>
        <fullName evidence="1">Uncharacterized protein</fullName>
    </submittedName>
</protein>
<dbReference type="RefSeq" id="YP_009215762.1">
    <property type="nucleotide sequence ID" value="NC_028980.1"/>
</dbReference>
<dbReference type="OrthoDB" id="18696at10239"/>
<dbReference type="EMBL" id="KT734862">
    <property type="protein sequence ID" value="ALF51571.1"/>
    <property type="molecule type" value="Genomic_DNA"/>
</dbReference>
<name>A0A0N9ERE8_9CAUD</name>
<gene>
    <name evidence="1" type="ORF">PAE1_71</name>
</gene>
<dbReference type="GeneID" id="26642100"/>
<sequence length="109" mass="12925">MKDLDEAALAVLFEEYRQRLPVADWEEFLDIARGVLASERVRCRVQRREYFVEDYLEADLRRHFDTLAHRFGSPALAIPGPRPLLLKELPWWRRWALIALLPKPNDDKP</sequence>
<dbReference type="Proteomes" id="UP000204629">
    <property type="component" value="Segment"/>
</dbReference>